<gene>
    <name evidence="1" type="ORF">MIND_00171200</name>
</gene>
<dbReference type="RefSeq" id="XP_037226543.1">
    <property type="nucleotide sequence ID" value="XM_037358633.1"/>
</dbReference>
<dbReference type="Proteomes" id="UP000636479">
    <property type="component" value="Unassembled WGS sequence"/>
</dbReference>
<organism evidence="1 2">
    <name type="scientific">Mycena indigotica</name>
    <dbReference type="NCBI Taxonomy" id="2126181"/>
    <lineage>
        <taxon>Eukaryota</taxon>
        <taxon>Fungi</taxon>
        <taxon>Dikarya</taxon>
        <taxon>Basidiomycota</taxon>
        <taxon>Agaricomycotina</taxon>
        <taxon>Agaricomycetes</taxon>
        <taxon>Agaricomycetidae</taxon>
        <taxon>Agaricales</taxon>
        <taxon>Marasmiineae</taxon>
        <taxon>Mycenaceae</taxon>
        <taxon>Mycena</taxon>
    </lineage>
</organism>
<keyword evidence="2" id="KW-1185">Reference proteome</keyword>
<dbReference type="OrthoDB" id="3365698at2759"/>
<dbReference type="AlphaFoldDB" id="A0A8H6TCY0"/>
<proteinExistence type="predicted"/>
<dbReference type="EMBL" id="JACAZF010000001">
    <property type="protein sequence ID" value="KAF7316520.1"/>
    <property type="molecule type" value="Genomic_DNA"/>
</dbReference>
<sequence length="569" mass="63923">MSAHSTAISMDSPFAHHLDTNYCPSEAEISIIENLLVEPTQQIETIDKEIAALNAQIAALQHKSAPIASFVTAHRALISPIRQLPDDVLQEIFVACLPANSNCVMSASEAPLLLGRICSAWRDLAFSTPVLWSRLHCYAPGSVRTDPFGAEIPAIATKIERHLDAYKAWLARTGNRPLSVSVYHGQEQWSCATTSPFLDVLVSLAARWEFIQVSASERMLTVFSNLTRDQVPLLKSLELQEVSGPTFVGGEETHWGSCDILSGPKFCQLSASVAVFRSLSTPKHWNSLHKLVVASKARLGMSLDNSLSADHVLALLRQCPNLQYGRFQLDRSPDARDTSVFEHNSLRTLIFETQYDNSQFETLSRRVLLPQLRHLRCSGKIESSRAAKAARIFFAAAKRLDSIDVNVDFFTRSSLEDFLRQITPSFTTLSLRGPQHQFDWRESAHVFDDALLQALVDPKQPLVPNLECLSLDYSADISDKALLAFVRAKMNDEDALRLRPLRRLSVSFRRLVEDDILPDLQGFITERGLHVSLAYQQPEHFNFSPWEGLDKEDEREQLFLTPPLEPFYE</sequence>
<reference evidence="1" key="1">
    <citation type="submission" date="2020-05" db="EMBL/GenBank/DDBJ databases">
        <title>Mycena genomes resolve the evolution of fungal bioluminescence.</title>
        <authorList>
            <person name="Tsai I.J."/>
        </authorList>
    </citation>
    <scope>NUCLEOTIDE SEQUENCE</scope>
    <source>
        <strain evidence="1">171206Taipei</strain>
    </source>
</reference>
<evidence type="ECO:0008006" key="3">
    <source>
        <dbReference type="Google" id="ProtNLM"/>
    </source>
</evidence>
<dbReference type="Gene3D" id="1.20.1280.50">
    <property type="match status" value="1"/>
</dbReference>
<accession>A0A8H6TCY0</accession>
<protein>
    <recommendedName>
        <fullName evidence="3">F-box domain-containing protein</fullName>
    </recommendedName>
</protein>
<name>A0A8H6TCY0_9AGAR</name>
<evidence type="ECO:0000313" key="1">
    <source>
        <dbReference type="EMBL" id="KAF7316520.1"/>
    </source>
</evidence>
<evidence type="ECO:0000313" key="2">
    <source>
        <dbReference type="Proteomes" id="UP000636479"/>
    </source>
</evidence>
<dbReference type="InterPro" id="IPR032675">
    <property type="entry name" value="LRR_dom_sf"/>
</dbReference>
<dbReference type="Gene3D" id="3.80.10.10">
    <property type="entry name" value="Ribonuclease Inhibitor"/>
    <property type="match status" value="1"/>
</dbReference>
<comment type="caution">
    <text evidence="1">The sequence shown here is derived from an EMBL/GenBank/DDBJ whole genome shotgun (WGS) entry which is preliminary data.</text>
</comment>
<dbReference type="GeneID" id="59341149"/>